<dbReference type="EMBL" id="QJVD01000049">
    <property type="protein sequence ID" value="PYI64487.1"/>
    <property type="molecule type" value="Genomic_DNA"/>
</dbReference>
<dbReference type="PROSITE" id="PS50112">
    <property type="entry name" value="PAS"/>
    <property type="match status" value="1"/>
</dbReference>
<dbReference type="SUPFAM" id="SSF55785">
    <property type="entry name" value="PYP-like sensor domain (PAS domain)"/>
    <property type="match status" value="1"/>
</dbReference>
<dbReference type="PANTHER" id="PTHR33121:SF76">
    <property type="entry name" value="SIGNALING PROTEIN"/>
    <property type="match status" value="1"/>
</dbReference>
<dbReference type="Gene3D" id="3.20.20.450">
    <property type="entry name" value="EAL domain"/>
    <property type="match status" value="1"/>
</dbReference>
<proteinExistence type="predicted"/>
<dbReference type="SMART" id="SM00091">
    <property type="entry name" value="PAS"/>
    <property type="match status" value="1"/>
</dbReference>
<feature type="region of interest" description="Disordered" evidence="1">
    <location>
        <begin position="221"/>
        <end position="243"/>
    </location>
</feature>
<dbReference type="CDD" id="cd00130">
    <property type="entry name" value="PAS"/>
    <property type="match status" value="1"/>
</dbReference>
<feature type="compositionally biased region" description="Basic and acidic residues" evidence="1">
    <location>
        <begin position="12"/>
        <end position="28"/>
    </location>
</feature>
<name>A0A2V5LPN4_9MICC</name>
<dbReference type="PANTHER" id="PTHR33121">
    <property type="entry name" value="CYCLIC DI-GMP PHOSPHODIESTERASE PDEF"/>
    <property type="match status" value="1"/>
</dbReference>
<reference evidence="5 6" key="1">
    <citation type="submission" date="2018-05" db="EMBL/GenBank/DDBJ databases">
        <title>Genetic diversity of glacier-inhabiting Cryobacterium bacteria in China and description of Cryobacterium mengkeensis sp. nov. and Arthrobacter glacialis sp. nov.</title>
        <authorList>
            <person name="Liu Q."/>
            <person name="Xin Y.-H."/>
        </authorList>
    </citation>
    <scope>NUCLEOTIDE SEQUENCE [LARGE SCALE GENOMIC DNA]</scope>
    <source>
        <strain evidence="5 6">LI2</strain>
    </source>
</reference>
<dbReference type="InterPro" id="IPR013767">
    <property type="entry name" value="PAS_fold"/>
</dbReference>
<feature type="region of interest" description="Disordered" evidence="1">
    <location>
        <begin position="1"/>
        <end position="40"/>
    </location>
</feature>
<evidence type="ECO:0008006" key="7">
    <source>
        <dbReference type="Google" id="ProtNLM"/>
    </source>
</evidence>
<evidence type="ECO:0000256" key="1">
    <source>
        <dbReference type="SAM" id="MobiDB-lite"/>
    </source>
</evidence>
<dbReference type="OrthoDB" id="23692at2"/>
<dbReference type="InterPro" id="IPR035965">
    <property type="entry name" value="PAS-like_dom_sf"/>
</dbReference>
<feature type="transmembrane region" description="Helical" evidence="2">
    <location>
        <begin position="85"/>
        <end position="104"/>
    </location>
</feature>
<dbReference type="CDD" id="cd01948">
    <property type="entry name" value="EAL"/>
    <property type="match status" value="1"/>
</dbReference>
<dbReference type="NCBIfam" id="TIGR00229">
    <property type="entry name" value="sensory_box"/>
    <property type="match status" value="1"/>
</dbReference>
<accession>A0A2V5LPN4</accession>
<dbReference type="Pfam" id="PF00563">
    <property type="entry name" value="EAL"/>
    <property type="match status" value="1"/>
</dbReference>
<comment type="caution">
    <text evidence="5">The sequence shown here is derived from an EMBL/GenBank/DDBJ whole genome shotgun (WGS) entry which is preliminary data.</text>
</comment>
<dbReference type="SUPFAM" id="SSF141868">
    <property type="entry name" value="EAL domain-like"/>
    <property type="match status" value="1"/>
</dbReference>
<organism evidence="5 6">
    <name type="scientific">Arthrobacter livingstonensis</name>
    <dbReference type="NCBI Taxonomy" id="670078"/>
    <lineage>
        <taxon>Bacteria</taxon>
        <taxon>Bacillati</taxon>
        <taxon>Actinomycetota</taxon>
        <taxon>Actinomycetes</taxon>
        <taxon>Micrococcales</taxon>
        <taxon>Micrococcaceae</taxon>
        <taxon>Arthrobacter</taxon>
    </lineage>
</organism>
<sequence length="504" mass="54660">MTQDRGPGPWRPENRKNRENRDVPEKRNAKGPARTRKGAGPRRGLASIVVLWILLGVGVESGVALALRLPALFAHDVFSGTDVSVWLADFLVLLLVPVAFFSLWRLERRRRREKLQETRASQLVQTVLDTSREWLWSVGPDGSFTFCGASSQELTGYSPAELLGRPFSMVMDPGDLAEALTARKAADKPDASWEGLITVCRHRDGSRVLVEVTGKALNDASGQPAGFAGTARPLESESSHVPGSPEIETRIKAVLNDRALRTAFQPIRSLENGSIHGAEALTRFNSSPDESPETWFLEATSVGLGVDLEFLALETALAAAARVPAPLYVALNLSPLACLDPRLGSLLQASAIPTGRIVLEITERHQVQDYEPLAAALAPLRCSGLRIAVDDAGAGYASMRHILQLRPALIKLDREIIAGIDTNQAQQALVSAMVSFASDINAALVAEGIETDAEQHTLTRLGITLGQGYLLGRPSITPTDWAQWHNPPRPKEKPPSPTDPHIFK</sequence>
<dbReference type="Gene3D" id="3.30.450.20">
    <property type="entry name" value="PAS domain"/>
    <property type="match status" value="1"/>
</dbReference>
<dbReference type="SMART" id="SM00052">
    <property type="entry name" value="EAL"/>
    <property type="match status" value="1"/>
</dbReference>
<feature type="region of interest" description="Disordered" evidence="1">
    <location>
        <begin position="480"/>
        <end position="504"/>
    </location>
</feature>
<feature type="domain" description="EAL" evidence="4">
    <location>
        <begin position="244"/>
        <end position="488"/>
    </location>
</feature>
<keyword evidence="2" id="KW-0812">Transmembrane</keyword>
<evidence type="ECO:0000313" key="5">
    <source>
        <dbReference type="EMBL" id="PYI64487.1"/>
    </source>
</evidence>
<dbReference type="Proteomes" id="UP000247832">
    <property type="component" value="Unassembled WGS sequence"/>
</dbReference>
<evidence type="ECO:0000313" key="6">
    <source>
        <dbReference type="Proteomes" id="UP000247832"/>
    </source>
</evidence>
<keyword evidence="2" id="KW-1133">Transmembrane helix</keyword>
<dbReference type="Pfam" id="PF00989">
    <property type="entry name" value="PAS"/>
    <property type="match status" value="1"/>
</dbReference>
<dbReference type="AlphaFoldDB" id="A0A2V5LPN4"/>
<dbReference type="InterPro" id="IPR050706">
    <property type="entry name" value="Cyclic-di-GMP_PDE-like"/>
</dbReference>
<dbReference type="GO" id="GO:0006355">
    <property type="term" value="P:regulation of DNA-templated transcription"/>
    <property type="evidence" value="ECO:0007669"/>
    <property type="project" value="InterPro"/>
</dbReference>
<keyword evidence="6" id="KW-1185">Reference proteome</keyword>
<evidence type="ECO:0000259" key="4">
    <source>
        <dbReference type="PROSITE" id="PS50883"/>
    </source>
</evidence>
<dbReference type="InterPro" id="IPR001633">
    <property type="entry name" value="EAL_dom"/>
</dbReference>
<feature type="transmembrane region" description="Helical" evidence="2">
    <location>
        <begin position="44"/>
        <end position="65"/>
    </location>
</feature>
<keyword evidence="2" id="KW-0472">Membrane</keyword>
<dbReference type="PROSITE" id="PS50883">
    <property type="entry name" value="EAL"/>
    <property type="match status" value="1"/>
</dbReference>
<evidence type="ECO:0000256" key="2">
    <source>
        <dbReference type="SAM" id="Phobius"/>
    </source>
</evidence>
<gene>
    <name evidence="5" type="ORF">CVV68_21780</name>
</gene>
<evidence type="ECO:0000259" key="3">
    <source>
        <dbReference type="PROSITE" id="PS50112"/>
    </source>
</evidence>
<feature type="domain" description="PAS" evidence="3">
    <location>
        <begin position="120"/>
        <end position="175"/>
    </location>
</feature>
<dbReference type="GO" id="GO:0071111">
    <property type="term" value="F:cyclic-guanylate-specific phosphodiesterase activity"/>
    <property type="evidence" value="ECO:0007669"/>
    <property type="project" value="InterPro"/>
</dbReference>
<dbReference type="InterPro" id="IPR035919">
    <property type="entry name" value="EAL_sf"/>
</dbReference>
<dbReference type="InterPro" id="IPR000014">
    <property type="entry name" value="PAS"/>
</dbReference>
<protein>
    <recommendedName>
        <fullName evidence="7">Diguanylate phosphodiesterase</fullName>
    </recommendedName>
</protein>